<dbReference type="Gramene" id="evm.model.08.1220">
    <property type="protein sequence ID" value="cds.evm.model.08.1220"/>
    <property type="gene ID" value="evm.TU.08.1220"/>
</dbReference>
<accession>A0A803Q801</accession>
<evidence type="ECO:0000313" key="1">
    <source>
        <dbReference type="EnsemblPlants" id="cds.evm.model.08.1220"/>
    </source>
</evidence>
<dbReference type="AlphaFoldDB" id="A0A803Q801"/>
<proteinExistence type="predicted"/>
<dbReference type="Proteomes" id="UP000596661">
    <property type="component" value="Chromosome 8"/>
</dbReference>
<name>A0A803Q801_CANSA</name>
<sequence>MLETKLRQTREHCDVMAKKWNDSESELSRAEADRKLEEAKVDTKNRVIRIVRRSINQAWLANLERDFSFLGKGAEDMLPFWEKTNKEEV</sequence>
<dbReference type="EMBL" id="UZAU01000706">
    <property type="status" value="NOT_ANNOTATED_CDS"/>
    <property type="molecule type" value="Genomic_DNA"/>
</dbReference>
<reference evidence="1" key="2">
    <citation type="submission" date="2021-03" db="UniProtKB">
        <authorList>
            <consortium name="EnsemblPlants"/>
        </authorList>
    </citation>
    <scope>IDENTIFICATION</scope>
</reference>
<keyword evidence="2" id="KW-1185">Reference proteome</keyword>
<dbReference type="EnsemblPlants" id="evm.model.08.1220">
    <property type="protein sequence ID" value="cds.evm.model.08.1220"/>
    <property type="gene ID" value="evm.TU.08.1220"/>
</dbReference>
<organism evidence="1 2">
    <name type="scientific">Cannabis sativa</name>
    <name type="common">Hemp</name>
    <name type="synonym">Marijuana</name>
    <dbReference type="NCBI Taxonomy" id="3483"/>
    <lineage>
        <taxon>Eukaryota</taxon>
        <taxon>Viridiplantae</taxon>
        <taxon>Streptophyta</taxon>
        <taxon>Embryophyta</taxon>
        <taxon>Tracheophyta</taxon>
        <taxon>Spermatophyta</taxon>
        <taxon>Magnoliopsida</taxon>
        <taxon>eudicotyledons</taxon>
        <taxon>Gunneridae</taxon>
        <taxon>Pentapetalae</taxon>
        <taxon>rosids</taxon>
        <taxon>fabids</taxon>
        <taxon>Rosales</taxon>
        <taxon>Cannabaceae</taxon>
        <taxon>Cannabis</taxon>
    </lineage>
</organism>
<reference evidence="1" key="1">
    <citation type="submission" date="2018-11" db="EMBL/GenBank/DDBJ databases">
        <authorList>
            <person name="Grassa J C."/>
        </authorList>
    </citation>
    <scope>NUCLEOTIDE SEQUENCE [LARGE SCALE GENOMIC DNA]</scope>
</reference>
<protein>
    <submittedName>
        <fullName evidence="1">Uncharacterized protein</fullName>
    </submittedName>
</protein>
<evidence type="ECO:0000313" key="2">
    <source>
        <dbReference type="Proteomes" id="UP000596661"/>
    </source>
</evidence>